<keyword evidence="9" id="KW-1185">Reference proteome</keyword>
<proteinExistence type="predicted"/>
<dbReference type="GO" id="GO:0005634">
    <property type="term" value="C:nucleus"/>
    <property type="evidence" value="ECO:0007669"/>
    <property type="project" value="TreeGrafter"/>
</dbReference>
<sequence length="840" mass="95492">MTKLSAFFCGMFPSSSPPVDQSPSSAPVHTPAPPPSTRPTPAPPAPPPRPPMKTPEVSEQVTNEVLQDSIDAVTSGIQAWDPEEYILNSLLQEAVRNHGRVDLMQKKSGEKFAVKRMPNRWVREGDREFNEQYPTASERPWVDIGLVRYLNTIQYPYACELIGVFRDEENTYVTVSLATQGDLFSWCDRDPRPGPAREAVMLPIVGQIFTAVRWLHDLGVAHRDLSLENILLTDNGGSQQVKLIDFGMSTTQRVCKRELRGKQSYQAPEMHGPEYDAFLADEFALGVVLFAMAVQDYPWTSTKKNSCQLFEYISTFGLMKFLKKRKLRKGTEHLSDVLSTELAQLIDSMLQLEPGNRLCLGESCFSGEARRSVWDEDLGAEKGEATEATSAAQTAQMQEQLEAWQAERERLIRENRGLKTEKENLILEGTKMSRRVQAVEERMKAMSVEARRAESQLVDAERTQQGLQSQLSRATARVEKAEGQSSELRAETRRLTSELDKARQQIQGEKRQMQADQQALQMKSRENSEKERRMEERVQQLMHERDELRATSASLSVELQQALAAVDSLERRSHQQMQDMEQLQERHRQQIEAAEYEFVNESMPYQQRLGELEAQLAHQEQKFLEREAVAYRERDKERAELEVAKEELRQRELLQERRAREIREESARAQKAIVDAAEARREVAEVLTAKEAADRAREAAEGELKLEMARRRSAELQATDLQQQVDKLQSATQPASVPGGSLVAAVKDSELQQLRIQVDTITRQRDALQQETSKLQQKLEQQRTGMAAQSALAQRFEVALQAIGKLQEELEACQQLRDSYKQQCERLQAPTVPAPQLQPS</sequence>
<dbReference type="Pfam" id="PF00069">
    <property type="entry name" value="Pkinase"/>
    <property type="match status" value="1"/>
</dbReference>
<keyword evidence="1" id="KW-0723">Serine/threonine-protein kinase</keyword>
<evidence type="ECO:0000256" key="2">
    <source>
        <dbReference type="ARBA" id="ARBA00022679"/>
    </source>
</evidence>
<evidence type="ECO:0000256" key="1">
    <source>
        <dbReference type="ARBA" id="ARBA00022527"/>
    </source>
</evidence>
<dbReference type="Proteomes" id="UP000186817">
    <property type="component" value="Unassembled WGS sequence"/>
</dbReference>
<dbReference type="SUPFAM" id="SSF56112">
    <property type="entry name" value="Protein kinase-like (PK-like)"/>
    <property type="match status" value="1"/>
</dbReference>
<keyword evidence="5" id="KW-0067">ATP-binding</keyword>
<feature type="compositionally biased region" description="Low complexity" evidence="6">
    <location>
        <begin position="13"/>
        <end position="29"/>
    </location>
</feature>
<evidence type="ECO:0000256" key="6">
    <source>
        <dbReference type="SAM" id="MobiDB-lite"/>
    </source>
</evidence>
<evidence type="ECO:0000256" key="4">
    <source>
        <dbReference type="ARBA" id="ARBA00022777"/>
    </source>
</evidence>
<keyword evidence="2" id="KW-0808">Transferase</keyword>
<feature type="compositionally biased region" description="Pro residues" evidence="6">
    <location>
        <begin position="30"/>
        <end position="53"/>
    </location>
</feature>
<dbReference type="Gene3D" id="1.10.510.10">
    <property type="entry name" value="Transferase(Phosphotransferase) domain 1"/>
    <property type="match status" value="1"/>
</dbReference>
<dbReference type="PROSITE" id="PS50011">
    <property type="entry name" value="PROTEIN_KINASE_DOM"/>
    <property type="match status" value="1"/>
</dbReference>
<organism evidence="8 9">
    <name type="scientific">Symbiodinium microadriaticum</name>
    <name type="common">Dinoflagellate</name>
    <name type="synonym">Zooxanthella microadriatica</name>
    <dbReference type="NCBI Taxonomy" id="2951"/>
    <lineage>
        <taxon>Eukaryota</taxon>
        <taxon>Sar</taxon>
        <taxon>Alveolata</taxon>
        <taxon>Dinophyceae</taxon>
        <taxon>Suessiales</taxon>
        <taxon>Symbiodiniaceae</taxon>
        <taxon>Symbiodinium</taxon>
    </lineage>
</organism>
<feature type="compositionally biased region" description="Basic and acidic residues" evidence="6">
    <location>
        <begin position="476"/>
        <end position="513"/>
    </location>
</feature>
<feature type="region of interest" description="Disordered" evidence="6">
    <location>
        <begin position="718"/>
        <end position="738"/>
    </location>
</feature>
<evidence type="ECO:0000256" key="3">
    <source>
        <dbReference type="ARBA" id="ARBA00022741"/>
    </source>
</evidence>
<name>A0A1Q9EIP3_SYMMI</name>
<feature type="region of interest" description="Disordered" evidence="6">
    <location>
        <begin position="11"/>
        <end position="58"/>
    </location>
</feature>
<dbReference type="GO" id="GO:0005524">
    <property type="term" value="F:ATP binding"/>
    <property type="evidence" value="ECO:0007669"/>
    <property type="project" value="UniProtKB-KW"/>
</dbReference>
<accession>A0A1Q9EIP3</accession>
<dbReference type="PANTHER" id="PTHR24345:SF91">
    <property type="entry name" value="SERINE_THREONINE-PROTEIN KINASE PLK4"/>
    <property type="match status" value="1"/>
</dbReference>
<feature type="domain" description="Protein kinase" evidence="7">
    <location>
        <begin position="87"/>
        <end position="373"/>
    </location>
</feature>
<feature type="compositionally biased region" description="Basic and acidic residues" evidence="6">
    <location>
        <begin position="523"/>
        <end position="532"/>
    </location>
</feature>
<dbReference type="OMA" id="TASERPW"/>
<comment type="caution">
    <text evidence="8">The sequence shown here is derived from an EMBL/GenBank/DDBJ whole genome shotgun (WGS) entry which is preliminary data.</text>
</comment>
<feature type="compositionally biased region" description="Polar residues" evidence="6">
    <location>
        <begin position="719"/>
        <end position="735"/>
    </location>
</feature>
<evidence type="ECO:0000313" key="9">
    <source>
        <dbReference type="Proteomes" id="UP000186817"/>
    </source>
</evidence>
<dbReference type="InterPro" id="IPR011009">
    <property type="entry name" value="Kinase-like_dom_sf"/>
</dbReference>
<keyword evidence="4 8" id="KW-0418">Kinase</keyword>
<feature type="region of interest" description="Disordered" evidence="6">
    <location>
        <begin position="456"/>
        <end position="532"/>
    </location>
</feature>
<dbReference type="OrthoDB" id="541276at2759"/>
<evidence type="ECO:0000259" key="7">
    <source>
        <dbReference type="PROSITE" id="PS50011"/>
    </source>
</evidence>
<protein>
    <submittedName>
        <fullName evidence="8">Serine/threonine-protein kinase H1-like</fullName>
    </submittedName>
</protein>
<evidence type="ECO:0000256" key="5">
    <source>
        <dbReference type="ARBA" id="ARBA00022840"/>
    </source>
</evidence>
<dbReference type="PANTHER" id="PTHR24345">
    <property type="entry name" value="SERINE/THREONINE-PROTEIN KINASE PLK"/>
    <property type="match status" value="1"/>
</dbReference>
<reference evidence="8 9" key="1">
    <citation type="submission" date="2016-02" db="EMBL/GenBank/DDBJ databases">
        <title>Genome analysis of coral dinoflagellate symbionts highlights evolutionary adaptations to a symbiotic lifestyle.</title>
        <authorList>
            <person name="Aranda M."/>
            <person name="Li Y."/>
            <person name="Liew Y.J."/>
            <person name="Baumgarten S."/>
            <person name="Simakov O."/>
            <person name="Wilson M."/>
            <person name="Piel J."/>
            <person name="Ashoor H."/>
            <person name="Bougouffa S."/>
            <person name="Bajic V.B."/>
            <person name="Ryu T."/>
            <person name="Ravasi T."/>
            <person name="Bayer T."/>
            <person name="Micklem G."/>
            <person name="Kim H."/>
            <person name="Bhak J."/>
            <person name="Lajeunesse T.C."/>
            <person name="Voolstra C.R."/>
        </authorList>
    </citation>
    <scope>NUCLEOTIDE SEQUENCE [LARGE SCALE GENOMIC DNA]</scope>
    <source>
        <strain evidence="8 9">CCMP2467</strain>
    </source>
</reference>
<feature type="compositionally biased region" description="Polar residues" evidence="6">
    <location>
        <begin position="463"/>
        <end position="473"/>
    </location>
</feature>
<dbReference type="AlphaFoldDB" id="A0A1Q9EIP3"/>
<dbReference type="GO" id="GO:0004674">
    <property type="term" value="F:protein serine/threonine kinase activity"/>
    <property type="evidence" value="ECO:0007669"/>
    <property type="project" value="UniProtKB-KW"/>
</dbReference>
<keyword evidence="3" id="KW-0547">Nucleotide-binding</keyword>
<evidence type="ECO:0000313" key="8">
    <source>
        <dbReference type="EMBL" id="OLQ07247.1"/>
    </source>
</evidence>
<gene>
    <name evidence="8" type="primary">PSKH1</name>
    <name evidence="8" type="ORF">AK812_SmicGene9368</name>
</gene>
<dbReference type="InterPro" id="IPR000719">
    <property type="entry name" value="Prot_kinase_dom"/>
</dbReference>
<dbReference type="SMART" id="SM00220">
    <property type="entry name" value="S_TKc"/>
    <property type="match status" value="1"/>
</dbReference>
<dbReference type="EMBL" id="LSRX01000143">
    <property type="protein sequence ID" value="OLQ07247.1"/>
    <property type="molecule type" value="Genomic_DNA"/>
</dbReference>